<evidence type="ECO:0000313" key="2">
    <source>
        <dbReference type="EMBL" id="EST43286.1"/>
    </source>
</evidence>
<dbReference type="Proteomes" id="UP000018208">
    <property type="component" value="Unassembled WGS sequence"/>
</dbReference>
<gene>
    <name evidence="2" type="ORF">SS50377_16951</name>
    <name evidence="3" type="ORF">SS50377_27423</name>
</gene>
<feature type="coiled-coil region" evidence="1">
    <location>
        <begin position="1466"/>
        <end position="1493"/>
    </location>
</feature>
<proteinExistence type="predicted"/>
<dbReference type="VEuPathDB" id="GiardiaDB:SS50377_27423"/>
<reference evidence="3" key="2">
    <citation type="submission" date="2020-12" db="EMBL/GenBank/DDBJ databases">
        <title>New Spironucleus salmonicida genome in near-complete chromosomes.</title>
        <authorList>
            <person name="Xu F."/>
            <person name="Kurt Z."/>
            <person name="Jimenez-Gonzalez A."/>
            <person name="Astvaldsson A."/>
            <person name="Andersson J.O."/>
            <person name="Svard S.G."/>
        </authorList>
    </citation>
    <scope>NUCLEOTIDE SEQUENCE</scope>
    <source>
        <strain evidence="3">ATCC 50377</strain>
    </source>
</reference>
<dbReference type="EMBL" id="AUWU02000007">
    <property type="protein sequence ID" value="KAH0571123.1"/>
    <property type="molecule type" value="Genomic_DNA"/>
</dbReference>
<evidence type="ECO:0000256" key="1">
    <source>
        <dbReference type="SAM" id="Coils"/>
    </source>
</evidence>
<keyword evidence="1" id="KW-0175">Coiled coil</keyword>
<name>V6LHV9_9EUKA</name>
<accession>V6LHV9</accession>
<protein>
    <submittedName>
        <fullName evidence="2">Uncharacterized protein</fullName>
    </submittedName>
</protein>
<keyword evidence="4" id="KW-1185">Reference proteome</keyword>
<sequence length="1658" mass="195255">MPPKNKLQLQLQSIRQQQPSSLALTKQIAEINHNLKLIDGEPEPFMPPYDPLNFTLSSQFFHQNEPLNSQQYDLEDFHKQIKQSMLYDQVTQNNTISTYLEIDNLSPEFIDFASSRIEIISFTRMNEVIHRALHYEFAKDNFSIQTTQDLLVRQLNPLFDIETELMGDERAYIQKVQNRSQSRIDDVQIYLKFSELELQKEWKTEIQSEFEQKINIQKQFVQAQISTNKTQKMSKYKIQIKDIIQPRNWSGDNISNQILQKCTQNFRSITQILNEINNENPLNLTFKKYENIPKKAAVDLKVIQKKLIQGQNIRQEIPFDIEQFMNQSYEQQIEFRRKAIFSSIMTPEFNFLYSIGYQKFSGMELACELLMRTREIQLCLLLLQEINETCWYFTSSVFKLENFHHSSSEFHVVWNSNQILFKDAEEELDVALNQIVNADEQEYLFNLEKLVENKVQIKQLIHELFILMNRCNMYHSELVVFMAFIIRNPHIKINQNLTFYIQEITKYSLQDQRKYKYPSYYKNNIYTTIKLMLDQIYLYQQFDLKIEDVFASIIESARLELYYVYQFKNSQDSINSINSPFIQRLMLQVPSLFTAIQGGLKEIGSDITTVEYERTETEFDSFFNIQSNIQNYSVLNCFKEYGNQRFLQNLDSCEVYNSATFDFILNLSSYKAELPPNLVSAVFEYLTSLKNFLIQKFEFLLHSNIIPFRALNIRAQIDTFNLVISKYDYFSSSIDEIVQSNLPMTTSTVFLTQKDKSNIPKLFINQVYLLAFCQFVWSQENYYKARQSLISNFQIVEFDKFSQFDIVNFNFIQIKRKLDSKKQMFLVRNNLCRWLNIISSHHIVNVKLNLDMKDWFMAENMICPSCQSVATLKFDVFSEQLILVLIEWWRDIAFILEFKQYGLKKFGIDTDKNKLQESQTIIGKKTYRNDDIDRLSEELKEDLFSTIQIQEKLLNQRFNLIKEDSEVLTQKITSISEFLEEQLSFITTISAYDFSTSDGAEDLVKAMNFLKILKQQLFKEYITEHDLKLSEFMRFGLFQFNKRENFKIETINNTKLDQMLQTIEHIRIGSTFISTSENLPNLIYIQKYDFSQIQLILIRQWLRIYQIQPLQSIQENLELFNRFFLTKNKFANLKTYQTHSKSFLLQYKQSYTPSPHFTIPLPGVTGVMDIESTQNLHFIPRFDFFKHMPLRSLFKKLSRSAMKVGAGTEIGITTNYQLAIILQEFKRNLNFYFQNATFNLRDFQAQKDFYSVYFPPICKELCLNLTACATEFINKNISQQRKIQHILNLKETSKQLQINSFIQTTMQQNQTRIATLQMLIQTSQNLIPGQFSALNSLIQKIYVGLIFKINGKIMLKNEEINGLKDAIIQRVNDYISKRRLKSLQKLGSVVQQTVFKEIIQYDQELEIGQNQLREQTQRLRKYANLSEIRFTEQMLILTSVSQLEMSETNRFDVLTHHVGQINDLKADSTRQQIAELTSEMSAILQELESLYEQQRISQPTNSHKSSSLAQLAGKIAFPDKLQYDMLQLNQRLTDISGQIKSLKMGINGLKSDLIGETSQIEQQNIRNKQKVKQLKDKRNAVLQAVQAMTTAKAMLQKSIQEGVVQCEEEVKDSVVELGRKLQQERVICRREELKFRECVGIVREFEEEAEKRKNGLFL</sequence>
<evidence type="ECO:0000313" key="4">
    <source>
        <dbReference type="Proteomes" id="UP000018208"/>
    </source>
</evidence>
<reference evidence="2 3" key="1">
    <citation type="journal article" date="2014" name="PLoS Genet.">
        <title>The Genome of Spironucleus salmonicida Highlights a Fish Pathogen Adapted to Fluctuating Environments.</title>
        <authorList>
            <person name="Xu F."/>
            <person name="Jerlstrom-Hultqvist J."/>
            <person name="Einarsson E."/>
            <person name="Astvaldsson A."/>
            <person name="Svard S.G."/>
            <person name="Andersson J.O."/>
        </authorList>
    </citation>
    <scope>NUCLEOTIDE SEQUENCE</scope>
    <source>
        <strain evidence="3">ATCC 50377</strain>
    </source>
</reference>
<organism evidence="2">
    <name type="scientific">Spironucleus salmonicida</name>
    <dbReference type="NCBI Taxonomy" id="348837"/>
    <lineage>
        <taxon>Eukaryota</taxon>
        <taxon>Metamonada</taxon>
        <taxon>Diplomonadida</taxon>
        <taxon>Hexamitidae</taxon>
        <taxon>Hexamitinae</taxon>
        <taxon>Spironucleus</taxon>
    </lineage>
</organism>
<dbReference type="EMBL" id="KI546139">
    <property type="protein sequence ID" value="EST43286.1"/>
    <property type="molecule type" value="Genomic_DNA"/>
</dbReference>
<evidence type="ECO:0000313" key="3">
    <source>
        <dbReference type="EMBL" id="KAH0571123.1"/>
    </source>
</evidence>